<dbReference type="Proteomes" id="UP000550736">
    <property type="component" value="Unassembled WGS sequence"/>
</dbReference>
<reference evidence="5 6" key="1">
    <citation type="submission" date="2020-04" db="EMBL/GenBank/DDBJ databases">
        <title>The Epidemiology and Molecular Characteristics of Linezolid-Resistant Staphylococcus capitis in Huashan Hospital, Shanghai.</title>
        <authorList>
            <person name="Ding L."/>
            <person name="Li P."/>
            <person name="Yang Y."/>
            <person name="Lin D."/>
            <person name="Xu X."/>
        </authorList>
    </citation>
    <scope>NUCLEOTIDE SEQUENCE [LARGE SCALE GENOMIC DNA]</scope>
    <source>
        <strain evidence="4 6">12-86</strain>
        <strain evidence="3 5">17-84</strain>
    </source>
</reference>
<dbReference type="EMBL" id="JABBMI010000069">
    <property type="protein sequence ID" value="NMK54763.1"/>
    <property type="molecule type" value="Genomic_DNA"/>
</dbReference>
<organism evidence="4 6">
    <name type="scientific">Staphylococcus capitis</name>
    <dbReference type="NCBI Taxonomy" id="29388"/>
    <lineage>
        <taxon>Bacteria</taxon>
        <taxon>Bacillati</taxon>
        <taxon>Bacillota</taxon>
        <taxon>Bacilli</taxon>
        <taxon>Bacillales</taxon>
        <taxon>Staphylococcaceae</taxon>
        <taxon>Staphylococcus</taxon>
    </lineage>
</organism>
<keyword evidence="1" id="KW-0472">Membrane</keyword>
<dbReference type="GO" id="GO:0004175">
    <property type="term" value="F:endopeptidase activity"/>
    <property type="evidence" value="ECO:0007669"/>
    <property type="project" value="UniProtKB-ARBA"/>
</dbReference>
<evidence type="ECO:0000313" key="4">
    <source>
        <dbReference type="EMBL" id="NMK97887.1"/>
    </source>
</evidence>
<dbReference type="InterPro" id="IPR003675">
    <property type="entry name" value="Rce1/LyrA-like_dom"/>
</dbReference>
<dbReference type="InterPro" id="IPR052710">
    <property type="entry name" value="CAAX_protease"/>
</dbReference>
<dbReference type="AlphaFoldDB" id="A0A7X9WBB7"/>
<dbReference type="GO" id="GO:0008237">
    <property type="term" value="F:metallopeptidase activity"/>
    <property type="evidence" value="ECO:0007669"/>
    <property type="project" value="UniProtKB-KW"/>
</dbReference>
<evidence type="ECO:0000259" key="2">
    <source>
        <dbReference type="Pfam" id="PF02517"/>
    </source>
</evidence>
<feature type="transmembrane region" description="Helical" evidence="1">
    <location>
        <begin position="30"/>
        <end position="58"/>
    </location>
</feature>
<dbReference type="Proteomes" id="UP000538955">
    <property type="component" value="Unassembled WGS sequence"/>
</dbReference>
<feature type="transmembrane region" description="Helical" evidence="1">
    <location>
        <begin position="216"/>
        <end position="234"/>
    </location>
</feature>
<keyword evidence="4" id="KW-0482">Metalloprotease</keyword>
<dbReference type="GO" id="GO:0080120">
    <property type="term" value="P:CAAX-box protein maturation"/>
    <property type="evidence" value="ECO:0007669"/>
    <property type="project" value="UniProtKB-ARBA"/>
</dbReference>
<evidence type="ECO:0000313" key="3">
    <source>
        <dbReference type="EMBL" id="NMK54763.1"/>
    </source>
</evidence>
<comment type="caution">
    <text evidence="4">The sequence shown here is derived from an EMBL/GenBank/DDBJ whole genome shotgun (WGS) entry which is preliminary data.</text>
</comment>
<dbReference type="Pfam" id="PF02517">
    <property type="entry name" value="Rce1-like"/>
    <property type="match status" value="1"/>
</dbReference>
<keyword evidence="1" id="KW-1133">Transmembrane helix</keyword>
<feature type="transmembrane region" description="Helical" evidence="1">
    <location>
        <begin position="193"/>
        <end position="210"/>
    </location>
</feature>
<feature type="transmembrane region" description="Helical" evidence="1">
    <location>
        <begin position="160"/>
        <end position="181"/>
    </location>
</feature>
<evidence type="ECO:0000256" key="1">
    <source>
        <dbReference type="SAM" id="Phobius"/>
    </source>
</evidence>
<dbReference type="RefSeq" id="WP_023351169.1">
    <property type="nucleotide sequence ID" value="NZ_CBCPJN010000002.1"/>
</dbReference>
<protein>
    <submittedName>
        <fullName evidence="4">CPBP family intramembrane metalloprotease</fullName>
    </submittedName>
</protein>
<dbReference type="GO" id="GO:0006508">
    <property type="term" value="P:proteolysis"/>
    <property type="evidence" value="ECO:0007669"/>
    <property type="project" value="UniProtKB-KW"/>
</dbReference>
<sequence length="263" mass="30108">MSNESHEIHQQTNTPVMNEFDSKKIVKRDFWLIPIYILNLTAIPIICGIIGAYIGYAIVGNMSKKIFEDYYMDAATIGSVIGAFILLIVFYLMHKNNIKPIAISRFKALKKHIILIIGSIIMIYVFESFYQILMQFLPEKFQFNDTENNKDIAKMFTHGWLVPFLFLDIVILTPFVEELIFRHLIIHELGKKLTYGLMYIVSILIFASLHCVGAKSPFEIGPYIIIASMIVFVYHKTGRNLAATITMHTINNAVSFLIMVMGL</sequence>
<feature type="transmembrane region" description="Helical" evidence="1">
    <location>
        <begin position="70"/>
        <end position="92"/>
    </location>
</feature>
<feature type="domain" description="CAAX prenyl protease 2/Lysostaphin resistance protein A-like" evidence="2">
    <location>
        <begin position="162"/>
        <end position="254"/>
    </location>
</feature>
<keyword evidence="1" id="KW-0812">Transmembrane</keyword>
<dbReference type="EMBL" id="JABBLX010000023">
    <property type="protein sequence ID" value="NMK97887.1"/>
    <property type="molecule type" value="Genomic_DNA"/>
</dbReference>
<feature type="transmembrane region" description="Helical" evidence="1">
    <location>
        <begin position="113"/>
        <end position="133"/>
    </location>
</feature>
<evidence type="ECO:0000313" key="5">
    <source>
        <dbReference type="Proteomes" id="UP000538955"/>
    </source>
</evidence>
<keyword evidence="4" id="KW-0378">Hydrolase</keyword>
<keyword evidence="4" id="KW-0645">Protease</keyword>
<accession>A0A7X9WBB7</accession>
<feature type="transmembrane region" description="Helical" evidence="1">
    <location>
        <begin position="241"/>
        <end position="261"/>
    </location>
</feature>
<dbReference type="PANTHER" id="PTHR36435:SF1">
    <property type="entry name" value="CAAX AMINO TERMINAL PROTEASE FAMILY PROTEIN"/>
    <property type="match status" value="1"/>
</dbReference>
<gene>
    <name evidence="4" type="ORF">HHM13_07260</name>
    <name evidence="3" type="ORF">HHM24_08515</name>
</gene>
<name>A0A7X9WBB7_STACP</name>
<keyword evidence="5" id="KW-1185">Reference proteome</keyword>
<evidence type="ECO:0000313" key="6">
    <source>
        <dbReference type="Proteomes" id="UP000550736"/>
    </source>
</evidence>
<dbReference type="PANTHER" id="PTHR36435">
    <property type="entry name" value="SLR1288 PROTEIN"/>
    <property type="match status" value="1"/>
</dbReference>
<proteinExistence type="predicted"/>